<sequence>MSAIAPAPLRRRPVRPQPHTEVVSLTLSNGLCRFAEVVTDSPANVAVLVGERFGFARGTELEISLRNGNHRATISDVIPWGKAYRLELDLQLLSL</sequence>
<dbReference type="RefSeq" id="WP_145054970.1">
    <property type="nucleotide sequence ID" value="NZ_CP036433.1"/>
</dbReference>
<dbReference type="KEGG" id="lcre:Pla8534_41500"/>
<dbReference type="AlphaFoldDB" id="A0A518DWW5"/>
<keyword evidence="2" id="KW-1185">Reference proteome</keyword>
<evidence type="ECO:0000313" key="1">
    <source>
        <dbReference type="EMBL" id="QDU96330.1"/>
    </source>
</evidence>
<name>A0A518DWW5_9BACT</name>
<dbReference type="EMBL" id="CP036433">
    <property type="protein sequence ID" value="QDU96330.1"/>
    <property type="molecule type" value="Genomic_DNA"/>
</dbReference>
<protein>
    <submittedName>
        <fullName evidence="1">Uncharacterized protein</fullName>
    </submittedName>
</protein>
<organism evidence="1 2">
    <name type="scientific">Lignipirellula cremea</name>
    <dbReference type="NCBI Taxonomy" id="2528010"/>
    <lineage>
        <taxon>Bacteria</taxon>
        <taxon>Pseudomonadati</taxon>
        <taxon>Planctomycetota</taxon>
        <taxon>Planctomycetia</taxon>
        <taxon>Pirellulales</taxon>
        <taxon>Pirellulaceae</taxon>
        <taxon>Lignipirellula</taxon>
    </lineage>
</organism>
<accession>A0A518DWW5</accession>
<proteinExistence type="predicted"/>
<dbReference type="Proteomes" id="UP000317648">
    <property type="component" value="Chromosome"/>
</dbReference>
<reference evidence="1 2" key="1">
    <citation type="submission" date="2019-02" db="EMBL/GenBank/DDBJ databases">
        <title>Deep-cultivation of Planctomycetes and their phenomic and genomic characterization uncovers novel biology.</title>
        <authorList>
            <person name="Wiegand S."/>
            <person name="Jogler M."/>
            <person name="Boedeker C."/>
            <person name="Pinto D."/>
            <person name="Vollmers J."/>
            <person name="Rivas-Marin E."/>
            <person name="Kohn T."/>
            <person name="Peeters S.H."/>
            <person name="Heuer A."/>
            <person name="Rast P."/>
            <person name="Oberbeckmann S."/>
            <person name="Bunk B."/>
            <person name="Jeske O."/>
            <person name="Meyerdierks A."/>
            <person name="Storesund J.E."/>
            <person name="Kallscheuer N."/>
            <person name="Luecker S."/>
            <person name="Lage O.M."/>
            <person name="Pohl T."/>
            <person name="Merkel B.J."/>
            <person name="Hornburger P."/>
            <person name="Mueller R.-W."/>
            <person name="Bruemmer F."/>
            <person name="Labrenz M."/>
            <person name="Spormann A.M."/>
            <person name="Op den Camp H."/>
            <person name="Overmann J."/>
            <person name="Amann R."/>
            <person name="Jetten M.S.M."/>
            <person name="Mascher T."/>
            <person name="Medema M.H."/>
            <person name="Devos D.P."/>
            <person name="Kaster A.-K."/>
            <person name="Ovreas L."/>
            <person name="Rohde M."/>
            <person name="Galperin M.Y."/>
            <person name="Jogler C."/>
        </authorList>
    </citation>
    <scope>NUCLEOTIDE SEQUENCE [LARGE SCALE GENOMIC DNA]</scope>
    <source>
        <strain evidence="1 2">Pla85_3_4</strain>
    </source>
</reference>
<evidence type="ECO:0000313" key="2">
    <source>
        <dbReference type="Proteomes" id="UP000317648"/>
    </source>
</evidence>
<gene>
    <name evidence="1" type="ORF">Pla8534_41500</name>
</gene>